<dbReference type="AlphaFoldDB" id="A0A6J0B4N8"/>
<feature type="domain" description="RNA polymerase Rpb4/RPC9 core" evidence="10">
    <location>
        <begin position="1"/>
        <end position="121"/>
    </location>
</feature>
<dbReference type="GeneID" id="107217154"/>
<evidence type="ECO:0000256" key="1">
    <source>
        <dbReference type="ARBA" id="ARBA00004123"/>
    </source>
</evidence>
<dbReference type="GO" id="GO:0000166">
    <property type="term" value="F:nucleotide binding"/>
    <property type="evidence" value="ECO:0007669"/>
    <property type="project" value="InterPro"/>
</dbReference>
<comment type="similarity">
    <text evidence="2">Belongs to the eukaryotic RPC9 RNA polymerase subunit family.</text>
</comment>
<evidence type="ECO:0000256" key="5">
    <source>
        <dbReference type="ARBA" id="ARBA00023163"/>
    </source>
</evidence>
<evidence type="ECO:0000256" key="3">
    <source>
        <dbReference type="ARBA" id="ARBA00016672"/>
    </source>
</evidence>
<name>A0A6J0B4N8_NEOLC</name>
<comment type="function">
    <text evidence="7">Accessory protein for the calcitonin gene-related peptide (CGRP) receptor. It modulates CGRP responsiveness in a variety of tissues.</text>
</comment>
<evidence type="ECO:0000256" key="2">
    <source>
        <dbReference type="ARBA" id="ARBA00006898"/>
    </source>
</evidence>
<dbReference type="InterPro" id="IPR038324">
    <property type="entry name" value="Rpb4/RPC9_sf"/>
</dbReference>
<evidence type="ECO:0000256" key="9">
    <source>
        <dbReference type="ARBA" id="ARBA00045808"/>
    </source>
</evidence>
<comment type="function">
    <text evidence="9">DNA-dependent RNA polymerase catalyzes the transcription of DNA into RNA using the four ribonucleoside triphosphates as substrates. Specific peripheric component of RNA polymerase III (Pol III) which synthesizes small non-coding RNAs including 5S rRNA, snRNAs, tRNAs and miRNAs from at least 500 distinct genomic loci. With POLR3H/RPC8 forms a mobile stalk that protrudes from Pol III core and functions primarily in transcription initiation. Pol III plays a key role in sensing and limiting infection by intracellular bacteria and DNA viruses. Acts as nuclear and cytosolic DNA sensor involved in innate immune response. Can sense non-self dsDNA that serves as template for transcription into dsRNA. The non-self RNA polymerase III transcripts, such as Epstein-Barr virus-encoded RNAs (EBERs) induce type I interferon and NF-kappa-B through the RIG-I pathway.</text>
</comment>
<evidence type="ECO:0000256" key="6">
    <source>
        <dbReference type="ARBA" id="ARBA00023242"/>
    </source>
</evidence>
<reference evidence="12" key="1">
    <citation type="submission" date="2025-08" db="UniProtKB">
        <authorList>
            <consortium name="RefSeq"/>
        </authorList>
    </citation>
    <scope>IDENTIFICATION</scope>
    <source>
        <tissue evidence="12">Thorax and Abdomen</tissue>
    </source>
</reference>
<evidence type="ECO:0000256" key="8">
    <source>
        <dbReference type="ARBA" id="ARBA00044007"/>
    </source>
</evidence>
<dbReference type="InterPro" id="IPR005574">
    <property type="entry name" value="Rpb4/RPC9"/>
</dbReference>
<keyword evidence="5" id="KW-0804">Transcription</keyword>
<evidence type="ECO:0000256" key="7">
    <source>
        <dbReference type="ARBA" id="ARBA00043924"/>
    </source>
</evidence>
<proteinExistence type="inferred from homology"/>
<dbReference type="GO" id="GO:0006384">
    <property type="term" value="P:transcription initiation at RNA polymerase III promoter"/>
    <property type="evidence" value="ECO:0007669"/>
    <property type="project" value="InterPro"/>
</dbReference>
<dbReference type="Pfam" id="PF03874">
    <property type="entry name" value="RNA_pol_Rpb4"/>
    <property type="match status" value="1"/>
</dbReference>
<evidence type="ECO:0000259" key="10">
    <source>
        <dbReference type="SMART" id="SM00657"/>
    </source>
</evidence>
<dbReference type="GO" id="GO:0005886">
    <property type="term" value="C:plasma membrane"/>
    <property type="evidence" value="ECO:0007669"/>
    <property type="project" value="UniProtKB-SubCell"/>
</dbReference>
<comment type="subunit">
    <text evidence="8">Component of the RNA polymerase III complex consisting of 17 subunits: a ten-subunit horseshoe-shaped catalytic core composed of POLR3A/RPC1, POLR3B/RPC2, POLR1C/RPAC1, POLR1D/RPAC2, POLR3K/RPC10, POLR2E/RPABC1, POLR2F/RPABC2, POLR2H/RPABC3, POLR2K/RPABC4 and POLR2L/RPABC5; a mobile stalk composed of two subunits POLR3H/RPC8 and CRCP/RPC9, protruding from the core and functioning primarily in transcription initiation; and additional subunits homologous to general transcription factors of the RNA polymerase II machinery, POLR3C/RPC3-POLR3F/RPC6-POLR3G/RPC7 heterotrimer required for transcription initiation and POLR3D/RPC4-POLR3E/RPC5 heterodimer involved in both transcription initiation and termination.</text>
</comment>
<dbReference type="FunCoup" id="A0A6J0B4N8">
    <property type="interactions" value="32"/>
</dbReference>
<dbReference type="InterPro" id="IPR006590">
    <property type="entry name" value="RNA_pol_Rpb4/RPC9_core"/>
</dbReference>
<dbReference type="InterPro" id="IPR010997">
    <property type="entry name" value="HRDC-like_sf"/>
</dbReference>
<dbReference type="PANTHER" id="PTHR15561:SF0">
    <property type="entry name" value="DNA-DIRECTED RNA POLYMERASE III SUBUNIT RPC9"/>
    <property type="match status" value="1"/>
</dbReference>
<keyword evidence="11" id="KW-1185">Reference proteome</keyword>
<evidence type="ECO:0000256" key="4">
    <source>
        <dbReference type="ARBA" id="ARBA00022478"/>
    </source>
</evidence>
<dbReference type="KEGG" id="nlo:107217154"/>
<accession>A0A6J0B4N8</accession>
<dbReference type="SUPFAM" id="SSF47819">
    <property type="entry name" value="HRDC-like"/>
    <property type="match status" value="1"/>
</dbReference>
<evidence type="ECO:0000313" key="11">
    <source>
        <dbReference type="Proteomes" id="UP000829291"/>
    </source>
</evidence>
<evidence type="ECO:0000313" key="12">
    <source>
        <dbReference type="RefSeq" id="XP_015510025.2"/>
    </source>
</evidence>
<dbReference type="PANTHER" id="PTHR15561">
    <property type="entry name" value="CALCITONIN GENE-RELATED PEPTIDE-RECEPTOR COMPONENT PROTEIN"/>
    <property type="match status" value="1"/>
</dbReference>
<keyword evidence="4 12" id="KW-0240">DNA-directed RNA polymerase</keyword>
<organism evidence="12">
    <name type="scientific">Neodiprion lecontei</name>
    <name type="common">Redheaded pine sawfly</name>
    <dbReference type="NCBI Taxonomy" id="441921"/>
    <lineage>
        <taxon>Eukaryota</taxon>
        <taxon>Metazoa</taxon>
        <taxon>Ecdysozoa</taxon>
        <taxon>Arthropoda</taxon>
        <taxon>Hexapoda</taxon>
        <taxon>Insecta</taxon>
        <taxon>Pterygota</taxon>
        <taxon>Neoptera</taxon>
        <taxon>Endopterygota</taxon>
        <taxon>Hymenoptera</taxon>
        <taxon>Tenthredinoidea</taxon>
        <taxon>Diprionidae</taxon>
        <taxon>Diprioninae</taxon>
        <taxon>Neodiprion</taxon>
    </lineage>
</organism>
<sequence length="132" mass="14979">MELQKACVGYLSNYEVLDILQGAKSNKQHRKPHNQLATISYQTIRYLEDTPSKKHTPESITGFLKAVQAFKLTKCEKLTLLNLCPTTALEIQLVIEDSEERLTEDEVNSLLQVIATHLGNDKTNDMEMDTDQ</sequence>
<protein>
    <recommendedName>
        <fullName evidence="3">DNA-directed RNA polymerase III subunit RPC9</fullName>
    </recommendedName>
</protein>
<dbReference type="Proteomes" id="UP000829291">
    <property type="component" value="Chromosome 5"/>
</dbReference>
<dbReference type="GO" id="GO:0005666">
    <property type="term" value="C:RNA polymerase III complex"/>
    <property type="evidence" value="ECO:0007669"/>
    <property type="project" value="InterPro"/>
</dbReference>
<dbReference type="Gene3D" id="1.20.1250.40">
    <property type="match status" value="1"/>
</dbReference>
<dbReference type="RefSeq" id="XP_015510025.2">
    <property type="nucleotide sequence ID" value="XM_015654539.2"/>
</dbReference>
<keyword evidence="6" id="KW-0539">Nucleus</keyword>
<dbReference type="OrthoDB" id="1746530at2759"/>
<comment type="subcellular location">
    <subcellularLocation>
        <location evidence="1">Nucleus</location>
    </subcellularLocation>
</comment>
<dbReference type="InParanoid" id="A0A6J0B4N8"/>
<dbReference type="SMART" id="SM00657">
    <property type="entry name" value="RPOL4c"/>
    <property type="match status" value="1"/>
</dbReference>
<dbReference type="InterPro" id="IPR038846">
    <property type="entry name" value="RPC9"/>
</dbReference>
<gene>
    <name evidence="12" type="primary">LOC107217154</name>
</gene>